<accession>A0A5B7HZR3</accession>
<name>A0A5B7HZR3_PORTR</name>
<sequence length="106" mass="12098">MLDYRRPDFRKLPLETYECRGDIHDLHSIVRHATGRREEREAGLEYRAVTIIPEPLVYLCWSSGDRRALPGPGGGGDGGVMRCGEKGDMAVAGREMLLIWWRGWKK</sequence>
<dbReference type="Proteomes" id="UP000324222">
    <property type="component" value="Unassembled WGS sequence"/>
</dbReference>
<organism evidence="1 2">
    <name type="scientific">Portunus trituberculatus</name>
    <name type="common">Swimming crab</name>
    <name type="synonym">Neptunus trituberculatus</name>
    <dbReference type="NCBI Taxonomy" id="210409"/>
    <lineage>
        <taxon>Eukaryota</taxon>
        <taxon>Metazoa</taxon>
        <taxon>Ecdysozoa</taxon>
        <taxon>Arthropoda</taxon>
        <taxon>Crustacea</taxon>
        <taxon>Multicrustacea</taxon>
        <taxon>Malacostraca</taxon>
        <taxon>Eumalacostraca</taxon>
        <taxon>Eucarida</taxon>
        <taxon>Decapoda</taxon>
        <taxon>Pleocyemata</taxon>
        <taxon>Brachyura</taxon>
        <taxon>Eubrachyura</taxon>
        <taxon>Portunoidea</taxon>
        <taxon>Portunidae</taxon>
        <taxon>Portuninae</taxon>
        <taxon>Portunus</taxon>
    </lineage>
</organism>
<dbReference type="AlphaFoldDB" id="A0A5B7HZR3"/>
<evidence type="ECO:0000313" key="1">
    <source>
        <dbReference type="EMBL" id="MPC78561.1"/>
    </source>
</evidence>
<protein>
    <submittedName>
        <fullName evidence="1">Uncharacterized protein</fullName>
    </submittedName>
</protein>
<proteinExistence type="predicted"/>
<dbReference type="EMBL" id="VSRR010048747">
    <property type="protein sequence ID" value="MPC78561.1"/>
    <property type="molecule type" value="Genomic_DNA"/>
</dbReference>
<reference evidence="1 2" key="1">
    <citation type="submission" date="2019-05" db="EMBL/GenBank/DDBJ databases">
        <title>Another draft genome of Portunus trituberculatus and its Hox gene families provides insights of decapod evolution.</title>
        <authorList>
            <person name="Jeong J.-H."/>
            <person name="Song I."/>
            <person name="Kim S."/>
            <person name="Choi T."/>
            <person name="Kim D."/>
            <person name="Ryu S."/>
            <person name="Kim W."/>
        </authorList>
    </citation>
    <scope>NUCLEOTIDE SEQUENCE [LARGE SCALE GENOMIC DNA]</scope>
    <source>
        <tissue evidence="1">Muscle</tissue>
    </source>
</reference>
<gene>
    <name evidence="1" type="ORF">E2C01_073049</name>
</gene>
<comment type="caution">
    <text evidence="1">The sequence shown here is derived from an EMBL/GenBank/DDBJ whole genome shotgun (WGS) entry which is preliminary data.</text>
</comment>
<evidence type="ECO:0000313" key="2">
    <source>
        <dbReference type="Proteomes" id="UP000324222"/>
    </source>
</evidence>
<keyword evidence="2" id="KW-1185">Reference proteome</keyword>